<dbReference type="Gene3D" id="3.40.50.1010">
    <property type="entry name" value="5'-nuclease"/>
    <property type="match status" value="1"/>
</dbReference>
<dbReference type="SUPFAM" id="SSF88723">
    <property type="entry name" value="PIN domain-like"/>
    <property type="match status" value="1"/>
</dbReference>
<dbReference type="OrthoDB" id="5772197at2"/>
<dbReference type="RefSeq" id="WP_007080988.1">
    <property type="nucleotide sequence ID" value="NZ_AJXU01000028.1"/>
</dbReference>
<dbReference type="eggNOG" id="COG1848">
    <property type="taxonomic scope" value="Bacteria"/>
</dbReference>
<keyword evidence="3" id="KW-1185">Reference proteome</keyword>
<dbReference type="AlphaFoldDB" id="I4VTE1"/>
<dbReference type="CDD" id="cd09854">
    <property type="entry name" value="PIN_VapC-like"/>
    <property type="match status" value="1"/>
</dbReference>
<dbReference type="Pfam" id="PF01850">
    <property type="entry name" value="PIN"/>
    <property type="match status" value="1"/>
</dbReference>
<dbReference type="EMBL" id="AJXU01000028">
    <property type="protein sequence ID" value="EIL90482.1"/>
    <property type="molecule type" value="Genomic_DNA"/>
</dbReference>
<dbReference type="Proteomes" id="UP000004210">
    <property type="component" value="Unassembled WGS sequence"/>
</dbReference>
<dbReference type="InterPro" id="IPR029060">
    <property type="entry name" value="PIN-like_dom_sf"/>
</dbReference>
<feature type="domain" description="PIN" evidence="1">
    <location>
        <begin position="5"/>
        <end position="114"/>
    </location>
</feature>
<accession>I4VTE1</accession>
<dbReference type="InterPro" id="IPR002716">
    <property type="entry name" value="PIN_dom"/>
</dbReference>
<comment type="caution">
    <text evidence="2">The sequence shown here is derived from an EMBL/GenBank/DDBJ whole genome shotgun (WGS) entry which is preliminary data.</text>
</comment>
<sequence>MTRKVYIDSCVLMLALKAAEDDVARRAIAEISQEGIEYVFSPLVELEVLPQPMKHKAEQVTFYEEWFKVASRVWYDETVHKIAIDQASQYSIAPMDAAHVATAIIAGADELVTAEKPTKPMFSSREMSVRSIRGA</sequence>
<name>I4VTE1_9GAMM</name>
<evidence type="ECO:0000313" key="3">
    <source>
        <dbReference type="Proteomes" id="UP000004210"/>
    </source>
</evidence>
<proteinExistence type="predicted"/>
<evidence type="ECO:0000259" key="1">
    <source>
        <dbReference type="Pfam" id="PF01850"/>
    </source>
</evidence>
<reference evidence="2 3" key="1">
    <citation type="journal article" date="2012" name="J. Bacteriol.">
        <title>Genome sequences for six rhodanobacter strains, isolated from soils and the terrestrial subsurface, with variable denitrification capabilities.</title>
        <authorList>
            <person name="Kostka J.E."/>
            <person name="Green S.J."/>
            <person name="Rishishwar L."/>
            <person name="Prakash O."/>
            <person name="Katz L.S."/>
            <person name="Marino-Ramirez L."/>
            <person name="Jordan I.K."/>
            <person name="Munk C."/>
            <person name="Ivanova N."/>
            <person name="Mikhailova N."/>
            <person name="Watson D.B."/>
            <person name="Brown S.D."/>
            <person name="Palumbo A.V."/>
            <person name="Brooks S.C."/>
        </authorList>
    </citation>
    <scope>NUCLEOTIDE SEQUENCE [LARGE SCALE GENOMIC DNA]</scope>
    <source>
        <strain evidence="3">Jip2T</strain>
    </source>
</reference>
<protein>
    <recommendedName>
        <fullName evidence="1">PIN domain-containing protein</fullName>
    </recommendedName>
</protein>
<gene>
    <name evidence="2" type="ORF">UU9_06739</name>
</gene>
<organism evidence="2 3">
    <name type="scientific">Rhodanobacter fulvus Jip2</name>
    <dbReference type="NCBI Taxonomy" id="1163408"/>
    <lineage>
        <taxon>Bacteria</taxon>
        <taxon>Pseudomonadati</taxon>
        <taxon>Pseudomonadota</taxon>
        <taxon>Gammaproteobacteria</taxon>
        <taxon>Lysobacterales</taxon>
        <taxon>Rhodanobacteraceae</taxon>
        <taxon>Rhodanobacter</taxon>
    </lineage>
</organism>
<evidence type="ECO:0000313" key="2">
    <source>
        <dbReference type="EMBL" id="EIL90482.1"/>
    </source>
</evidence>